<accession>A0A0F8YZE4</accession>
<organism evidence="1">
    <name type="scientific">marine sediment metagenome</name>
    <dbReference type="NCBI Taxonomy" id="412755"/>
    <lineage>
        <taxon>unclassified sequences</taxon>
        <taxon>metagenomes</taxon>
        <taxon>ecological metagenomes</taxon>
    </lineage>
</organism>
<gene>
    <name evidence="1" type="ORF">LCGC14_2759280</name>
</gene>
<evidence type="ECO:0000313" key="1">
    <source>
        <dbReference type="EMBL" id="KKK86832.1"/>
    </source>
</evidence>
<proteinExistence type="predicted"/>
<dbReference type="EMBL" id="LAZR01050672">
    <property type="protein sequence ID" value="KKK86832.1"/>
    <property type="molecule type" value="Genomic_DNA"/>
</dbReference>
<reference evidence="1" key="1">
    <citation type="journal article" date="2015" name="Nature">
        <title>Complex archaea that bridge the gap between prokaryotes and eukaryotes.</title>
        <authorList>
            <person name="Spang A."/>
            <person name="Saw J.H."/>
            <person name="Jorgensen S.L."/>
            <person name="Zaremba-Niedzwiedzka K."/>
            <person name="Martijn J."/>
            <person name="Lind A.E."/>
            <person name="van Eijk R."/>
            <person name="Schleper C."/>
            <person name="Guy L."/>
            <person name="Ettema T.J."/>
        </authorList>
    </citation>
    <scope>NUCLEOTIDE SEQUENCE</scope>
</reference>
<name>A0A0F8YZE4_9ZZZZ</name>
<dbReference type="AlphaFoldDB" id="A0A0F8YZE4"/>
<feature type="non-terminal residue" evidence="1">
    <location>
        <position position="1"/>
    </location>
</feature>
<protein>
    <submittedName>
        <fullName evidence="1">Uncharacterized protein</fullName>
    </submittedName>
</protein>
<comment type="caution">
    <text evidence="1">The sequence shown here is derived from an EMBL/GenBank/DDBJ whole genome shotgun (WGS) entry which is preliminary data.</text>
</comment>
<sequence length="159" mass="19081">FREARTRKYLQQMDPRLDLFWVWTAVHEDDVNEEIIHWEGRYALIYYLHQDDPLRILQTASGQDKAWDILGWFCVDMNKANSDMLPCDEMEPKVVKFLGLMDGEQHDVMERLKESFERNTRHTASMQRDYVDTAVQRALENRRIHMDIPFVGRYTTRRG</sequence>